<organism evidence="2 3">
    <name type="scientific">Amphimedon queenslandica</name>
    <name type="common">Sponge</name>
    <dbReference type="NCBI Taxonomy" id="400682"/>
    <lineage>
        <taxon>Eukaryota</taxon>
        <taxon>Metazoa</taxon>
        <taxon>Porifera</taxon>
        <taxon>Demospongiae</taxon>
        <taxon>Heteroscleromorpha</taxon>
        <taxon>Haplosclerida</taxon>
        <taxon>Niphatidae</taxon>
        <taxon>Amphimedon</taxon>
    </lineage>
</organism>
<dbReference type="GeneID" id="109587245"/>
<dbReference type="KEGG" id="aqu:109587245"/>
<dbReference type="SUPFAM" id="SSF53098">
    <property type="entry name" value="Ribonuclease H-like"/>
    <property type="match status" value="1"/>
</dbReference>
<evidence type="ECO:0000313" key="3">
    <source>
        <dbReference type="Proteomes" id="UP000007879"/>
    </source>
</evidence>
<reference evidence="3" key="1">
    <citation type="journal article" date="2010" name="Nature">
        <title>The Amphimedon queenslandica genome and the evolution of animal complexity.</title>
        <authorList>
            <person name="Srivastava M."/>
            <person name="Simakov O."/>
            <person name="Chapman J."/>
            <person name="Fahey B."/>
            <person name="Gauthier M.E."/>
            <person name="Mitros T."/>
            <person name="Richards G.S."/>
            <person name="Conaco C."/>
            <person name="Dacre M."/>
            <person name="Hellsten U."/>
            <person name="Larroux C."/>
            <person name="Putnam N.H."/>
            <person name="Stanke M."/>
            <person name="Adamska M."/>
            <person name="Darling A."/>
            <person name="Degnan S.M."/>
            <person name="Oakley T.H."/>
            <person name="Plachetzki D.C."/>
            <person name="Zhai Y."/>
            <person name="Adamski M."/>
            <person name="Calcino A."/>
            <person name="Cummins S.F."/>
            <person name="Goodstein D.M."/>
            <person name="Harris C."/>
            <person name="Jackson D.J."/>
            <person name="Leys S.P."/>
            <person name="Shu S."/>
            <person name="Woodcroft B.J."/>
            <person name="Vervoort M."/>
            <person name="Kosik K.S."/>
            <person name="Manning G."/>
            <person name="Degnan B.M."/>
            <person name="Rokhsar D.S."/>
        </authorList>
    </citation>
    <scope>NUCLEOTIDE SEQUENCE [LARGE SCALE GENOMIC DNA]</scope>
</reference>
<dbReference type="RefSeq" id="XP_019859042.1">
    <property type="nucleotide sequence ID" value="XM_020003483.1"/>
</dbReference>
<protein>
    <recommendedName>
        <fullName evidence="1">Integrase catalytic domain-containing protein</fullName>
    </recommendedName>
</protein>
<dbReference type="GO" id="GO:0015074">
    <property type="term" value="P:DNA integration"/>
    <property type="evidence" value="ECO:0007669"/>
    <property type="project" value="InterPro"/>
</dbReference>
<feature type="domain" description="Integrase catalytic" evidence="1">
    <location>
        <begin position="81"/>
        <end position="264"/>
    </location>
</feature>
<evidence type="ECO:0000259" key="1">
    <source>
        <dbReference type="PROSITE" id="PS50994"/>
    </source>
</evidence>
<accession>A0AAN0JPS3</accession>
<dbReference type="InterPro" id="IPR058913">
    <property type="entry name" value="Integrase_dom_put"/>
</dbReference>
<proteinExistence type="predicted"/>
<dbReference type="GO" id="GO:0003676">
    <property type="term" value="F:nucleic acid binding"/>
    <property type="evidence" value="ECO:0007669"/>
    <property type="project" value="InterPro"/>
</dbReference>
<dbReference type="PROSITE" id="PS50994">
    <property type="entry name" value="INTEGRASE"/>
    <property type="match status" value="1"/>
</dbReference>
<dbReference type="InterPro" id="IPR012337">
    <property type="entry name" value="RNaseH-like_sf"/>
</dbReference>
<dbReference type="EnsemblMetazoa" id="XM_020003483.1">
    <property type="protein sequence ID" value="XP_019859042.1"/>
    <property type="gene ID" value="LOC109587245"/>
</dbReference>
<dbReference type="PANTHER" id="PTHR46791:SF5">
    <property type="entry name" value="CLR5 DOMAIN-CONTAINING PROTEIN-RELATED"/>
    <property type="match status" value="1"/>
</dbReference>
<dbReference type="AlphaFoldDB" id="A0AAN0JPS3"/>
<keyword evidence="3" id="KW-1185">Reference proteome</keyword>
<reference evidence="2" key="2">
    <citation type="submission" date="2024-06" db="UniProtKB">
        <authorList>
            <consortium name="EnsemblMetazoa"/>
        </authorList>
    </citation>
    <scope>IDENTIFICATION</scope>
</reference>
<dbReference type="PANTHER" id="PTHR46791">
    <property type="entry name" value="EXPRESSED PROTEIN"/>
    <property type="match status" value="1"/>
</dbReference>
<dbReference type="Pfam" id="PF24764">
    <property type="entry name" value="rva_4"/>
    <property type="match status" value="1"/>
</dbReference>
<name>A0AAN0JPS3_AMPQE</name>
<dbReference type="Gene3D" id="3.30.420.10">
    <property type="entry name" value="Ribonuclease H-like superfamily/Ribonuclease H"/>
    <property type="match status" value="1"/>
</dbReference>
<sequence>MEQCGISIAAQYTEITDDELDLITRSIQSSFPMCGNSTMQGHLLSRGIRVQQIRVRESLRRIHPHSSFTCRLLTIQQHQYKVKAPRSLYHIDGNHELIRWRMIIHGCIDGYSRRIIYLHCSDNNRAETVLTLFTEGVRRYGLPDRVRADRGGENVQVATFMLEHPMRGPNRGSFITGKSIHNQRIERLWRDVSSQCMVLFRQVFYHMEQAQLFLVDNDIHLFCLHYVYISRINMALTHFTNAWNNHPLSSEGNLTPDQLWISGLLRNQHVTFEEMTDEEVLAHGIDWDGPLPTEGDVEGVEVIQTPNPLNDDDFMQLKLTVDPNQISPNFGIDLYLATKIFTEQKVYFN</sequence>
<dbReference type="Proteomes" id="UP000007879">
    <property type="component" value="Unassembled WGS sequence"/>
</dbReference>
<dbReference type="InterPro" id="IPR036397">
    <property type="entry name" value="RNaseH_sf"/>
</dbReference>
<evidence type="ECO:0000313" key="2">
    <source>
        <dbReference type="EnsemblMetazoa" id="XP_019859042.1"/>
    </source>
</evidence>
<dbReference type="InterPro" id="IPR001584">
    <property type="entry name" value="Integrase_cat-core"/>
</dbReference>